<dbReference type="GO" id="GO:0071949">
    <property type="term" value="F:FAD binding"/>
    <property type="evidence" value="ECO:0007669"/>
    <property type="project" value="InterPro"/>
</dbReference>
<accession>A0A9D6Z4Q3</accession>
<dbReference type="SUPFAM" id="SSF55447">
    <property type="entry name" value="CO dehydrogenase flavoprotein C-terminal domain-like"/>
    <property type="match status" value="1"/>
</dbReference>
<comment type="caution">
    <text evidence="3">The sequence shown here is derived from an EMBL/GenBank/DDBJ whole genome shotgun (WGS) entry which is preliminary data.</text>
</comment>
<dbReference type="SMART" id="SM01092">
    <property type="entry name" value="CO_deh_flav_C"/>
    <property type="match status" value="1"/>
</dbReference>
<gene>
    <name evidence="3" type="ORF">HY912_17310</name>
</gene>
<dbReference type="PANTHER" id="PTHR42659">
    <property type="entry name" value="XANTHINE DEHYDROGENASE SUBUNIT C-RELATED"/>
    <property type="match status" value="1"/>
</dbReference>
<dbReference type="InterPro" id="IPR005107">
    <property type="entry name" value="CO_DH_flav_C"/>
</dbReference>
<dbReference type="Gene3D" id="3.30.390.50">
    <property type="entry name" value="CO dehydrogenase flavoprotein, C-terminal domain"/>
    <property type="match status" value="1"/>
</dbReference>
<dbReference type="Pfam" id="PF00941">
    <property type="entry name" value="FAD_binding_5"/>
    <property type="match status" value="1"/>
</dbReference>
<dbReference type="InterPro" id="IPR016167">
    <property type="entry name" value="FAD-bd_PCMH_sub1"/>
</dbReference>
<organism evidence="3 4">
    <name type="scientific">Desulfomonile tiedjei</name>
    <dbReference type="NCBI Taxonomy" id="2358"/>
    <lineage>
        <taxon>Bacteria</taxon>
        <taxon>Pseudomonadati</taxon>
        <taxon>Thermodesulfobacteriota</taxon>
        <taxon>Desulfomonilia</taxon>
        <taxon>Desulfomonilales</taxon>
        <taxon>Desulfomonilaceae</taxon>
        <taxon>Desulfomonile</taxon>
    </lineage>
</organism>
<dbReference type="PROSITE" id="PS51387">
    <property type="entry name" value="FAD_PCMH"/>
    <property type="match status" value="1"/>
</dbReference>
<reference evidence="3" key="1">
    <citation type="submission" date="2020-07" db="EMBL/GenBank/DDBJ databases">
        <title>Huge and variable diversity of episymbiotic CPR bacteria and DPANN archaea in groundwater ecosystems.</title>
        <authorList>
            <person name="He C.Y."/>
            <person name="Keren R."/>
            <person name="Whittaker M."/>
            <person name="Farag I.F."/>
            <person name="Doudna J."/>
            <person name="Cate J.H.D."/>
            <person name="Banfield J.F."/>
        </authorList>
    </citation>
    <scope>NUCLEOTIDE SEQUENCE</scope>
    <source>
        <strain evidence="3">NC_groundwater_1664_Pr3_B-0.1um_52_9</strain>
    </source>
</reference>
<dbReference type="InterPro" id="IPR051312">
    <property type="entry name" value="Diverse_Substr_Oxidored"/>
</dbReference>
<dbReference type="InterPro" id="IPR036683">
    <property type="entry name" value="CO_DH_flav_C_dom_sf"/>
</dbReference>
<dbReference type="InterPro" id="IPR002346">
    <property type="entry name" value="Mopterin_DH_FAD-bd"/>
</dbReference>
<evidence type="ECO:0000313" key="4">
    <source>
        <dbReference type="Proteomes" id="UP000807825"/>
    </source>
</evidence>
<dbReference type="InterPro" id="IPR016169">
    <property type="entry name" value="FAD-bd_PCMH_sub2"/>
</dbReference>
<protein>
    <submittedName>
        <fullName evidence="3">Xanthine dehydrogenase family protein subunit M</fullName>
    </submittedName>
</protein>
<dbReference type="Proteomes" id="UP000807825">
    <property type="component" value="Unassembled WGS sequence"/>
</dbReference>
<evidence type="ECO:0000259" key="2">
    <source>
        <dbReference type="PROSITE" id="PS51387"/>
    </source>
</evidence>
<sequence>MLPNFKYVRPGSVEEAIDHLTSEGARVHAGGTDLLGCLRDNVFGALKVVSINALDDLRGIRQTPDRGVRIGALATITQVENHELINERYKGLAMGASEVASPQLRNQGTIGGNICQKPRCWYYRGEFHCIRKGGNLCYAFGGENQFHCIFGSDKKCCIVHPSDIAPALVAFDARVRVSGHKGDRLVPIEKFYVLPGEDVERETVLEAGEIVTEIILPPIIEGTRSSYRKVRARRSWDFALAGVALALVLKGGKVESGRVVLSGAAPVPWRSHTVEKVIIGQKLDSKTITRAAETAVHNAEPLAKNSYKIPLFKAIIEEELTKIAIG</sequence>
<dbReference type="InterPro" id="IPR016166">
    <property type="entry name" value="FAD-bd_PCMH"/>
</dbReference>
<dbReference type="GO" id="GO:0016491">
    <property type="term" value="F:oxidoreductase activity"/>
    <property type="evidence" value="ECO:0007669"/>
    <property type="project" value="InterPro"/>
</dbReference>
<evidence type="ECO:0000313" key="3">
    <source>
        <dbReference type="EMBL" id="MBI5251249.1"/>
    </source>
</evidence>
<dbReference type="EMBL" id="JACRDE010000451">
    <property type="protein sequence ID" value="MBI5251249.1"/>
    <property type="molecule type" value="Genomic_DNA"/>
</dbReference>
<dbReference type="Gene3D" id="3.30.43.10">
    <property type="entry name" value="Uridine Diphospho-n-acetylenolpyruvylglucosamine Reductase, domain 2"/>
    <property type="match status" value="1"/>
</dbReference>
<dbReference type="AlphaFoldDB" id="A0A9D6Z4Q3"/>
<proteinExistence type="predicted"/>
<dbReference type="InterPro" id="IPR036318">
    <property type="entry name" value="FAD-bd_PCMH-like_sf"/>
</dbReference>
<evidence type="ECO:0000256" key="1">
    <source>
        <dbReference type="ARBA" id="ARBA00022827"/>
    </source>
</evidence>
<dbReference type="PANTHER" id="PTHR42659:SF9">
    <property type="entry name" value="XANTHINE DEHYDROGENASE FAD-BINDING SUBUNIT XDHB-RELATED"/>
    <property type="match status" value="1"/>
</dbReference>
<feature type="domain" description="FAD-binding PCMH-type" evidence="2">
    <location>
        <begin position="1"/>
        <end position="221"/>
    </location>
</feature>
<keyword evidence="1" id="KW-0285">Flavoprotein</keyword>
<dbReference type="SUPFAM" id="SSF56176">
    <property type="entry name" value="FAD-binding/transporter-associated domain-like"/>
    <property type="match status" value="1"/>
</dbReference>
<dbReference type="Gene3D" id="3.30.465.10">
    <property type="match status" value="1"/>
</dbReference>
<dbReference type="Pfam" id="PF03450">
    <property type="entry name" value="CO_deh_flav_C"/>
    <property type="match status" value="1"/>
</dbReference>
<keyword evidence="1" id="KW-0274">FAD</keyword>
<name>A0A9D6Z4Q3_9BACT</name>